<evidence type="ECO:0000256" key="2">
    <source>
        <dbReference type="SAM" id="SignalP"/>
    </source>
</evidence>
<dbReference type="EMBL" id="CP015136">
    <property type="protein sequence ID" value="AMY10251.1"/>
    <property type="molecule type" value="Genomic_DNA"/>
</dbReference>
<accession>A0A143PPA3</accession>
<feature type="chain" id="PRO_5007511760" description="Porin" evidence="2">
    <location>
        <begin position="34"/>
        <end position="419"/>
    </location>
</feature>
<sequence precursor="true">MTRAARFALCWTPPAALPIALAAALACPVLGMAQTPAAPEPTSAPVTTTATSAGAPTGASPEAATPAATQPGDVPAAPAPTPWKFLGPVKFTTTLDTYYAYNGNQPASGKNVLRNFDENDNEFSFSYFETTFELLPTEKRWVGFRADIGFGPTATWVNSFDPNDGALEYVQQAYASVLAPVGRGMQIDVGKFNTPIGAEPTETAYNWNYSRSLLFAWAAPYYHMGVRAALPVSDTVTATAFLVNGWNNAKDNNDAKTGAAQVAWKVTPSLTLTQAWMGGPEGPDGAVGWRNLYDTIATWTISPRVSLMGNVDIGRDTYEGQTAAWHGVAAYARFGVLDSWWITPRYEIFEDRDGFATGTAQTIRELTLTSEHTLLKGLSLRVEYRRDWSTEDFFEYKTDEFRSNQNTILFGFVYALASP</sequence>
<feature type="region of interest" description="Disordered" evidence="1">
    <location>
        <begin position="36"/>
        <end position="79"/>
    </location>
</feature>
<feature type="compositionally biased region" description="Low complexity" evidence="1">
    <location>
        <begin position="36"/>
        <end position="61"/>
    </location>
</feature>
<name>A0A143PPA3_LUTPR</name>
<dbReference type="SUPFAM" id="SSF56935">
    <property type="entry name" value="Porins"/>
    <property type="match status" value="1"/>
</dbReference>
<evidence type="ECO:0008006" key="5">
    <source>
        <dbReference type="Google" id="ProtNLM"/>
    </source>
</evidence>
<keyword evidence="4" id="KW-1185">Reference proteome</keyword>
<dbReference type="AlphaFoldDB" id="A0A143PPA3"/>
<dbReference type="InterPro" id="IPR011486">
    <property type="entry name" value="BBP2"/>
</dbReference>
<protein>
    <recommendedName>
        <fullName evidence="5">Porin</fullName>
    </recommendedName>
</protein>
<dbReference type="KEGG" id="abac:LuPra_03481"/>
<evidence type="ECO:0000313" key="3">
    <source>
        <dbReference type="EMBL" id="AMY10251.1"/>
    </source>
</evidence>
<reference evidence="4" key="2">
    <citation type="submission" date="2016-04" db="EMBL/GenBank/DDBJ databases">
        <title>First Complete Genome Sequence of a Subdivision 6 Acidobacterium.</title>
        <authorList>
            <person name="Huang S."/>
            <person name="Vieira S."/>
            <person name="Bunk B."/>
            <person name="Riedel T."/>
            <person name="Sproeer C."/>
            <person name="Overmann J."/>
        </authorList>
    </citation>
    <scope>NUCLEOTIDE SEQUENCE [LARGE SCALE GENOMIC DNA]</scope>
    <source>
        <strain evidence="4">DSM 100886 HEG_-6_39</strain>
    </source>
</reference>
<dbReference type="Pfam" id="PF07642">
    <property type="entry name" value="BBP2"/>
    <property type="match status" value="1"/>
</dbReference>
<feature type="signal peptide" evidence="2">
    <location>
        <begin position="1"/>
        <end position="33"/>
    </location>
</feature>
<dbReference type="PROSITE" id="PS51257">
    <property type="entry name" value="PROKAR_LIPOPROTEIN"/>
    <property type="match status" value="1"/>
</dbReference>
<evidence type="ECO:0000313" key="4">
    <source>
        <dbReference type="Proteomes" id="UP000076079"/>
    </source>
</evidence>
<organism evidence="3 4">
    <name type="scientific">Luteitalea pratensis</name>
    <dbReference type="NCBI Taxonomy" id="1855912"/>
    <lineage>
        <taxon>Bacteria</taxon>
        <taxon>Pseudomonadati</taxon>
        <taxon>Acidobacteriota</taxon>
        <taxon>Vicinamibacteria</taxon>
        <taxon>Vicinamibacterales</taxon>
        <taxon>Vicinamibacteraceae</taxon>
        <taxon>Luteitalea</taxon>
    </lineage>
</organism>
<gene>
    <name evidence="3" type="ORF">LuPra_03481</name>
</gene>
<evidence type="ECO:0000256" key="1">
    <source>
        <dbReference type="SAM" id="MobiDB-lite"/>
    </source>
</evidence>
<dbReference type="STRING" id="1855912.LuPra_03481"/>
<reference evidence="3 4" key="1">
    <citation type="journal article" date="2016" name="Genome Announc.">
        <title>First Complete Genome Sequence of a Subdivision 6 Acidobacterium Strain.</title>
        <authorList>
            <person name="Huang S."/>
            <person name="Vieira S."/>
            <person name="Bunk B."/>
            <person name="Riedel T."/>
            <person name="Sproer C."/>
            <person name="Overmann J."/>
        </authorList>
    </citation>
    <scope>NUCLEOTIDE SEQUENCE [LARGE SCALE GENOMIC DNA]</scope>
    <source>
        <strain evidence="4">DSM 100886 HEG_-6_39</strain>
    </source>
</reference>
<keyword evidence="2" id="KW-0732">Signal</keyword>
<dbReference type="Proteomes" id="UP000076079">
    <property type="component" value="Chromosome"/>
</dbReference>
<proteinExistence type="predicted"/>